<comment type="caution">
    <text evidence="3">The sequence shown here is derived from an EMBL/GenBank/DDBJ whole genome shotgun (WGS) entry which is preliminary data.</text>
</comment>
<evidence type="ECO:0000313" key="4">
    <source>
        <dbReference type="Proteomes" id="UP000324748"/>
    </source>
</evidence>
<sequence>MAATSDDVVQSLRRVKGSIELKGGHRPQRTARIFDFVSGAKNGPMALRVVKARLQHFSRWKWRAAGVARMGGAGEDSVPKKKGMVKRLDYISPALEGGRRAARTLPSLRWAQCNTDKGG</sequence>
<dbReference type="AlphaFoldDB" id="A0A5B0QXG5"/>
<organism evidence="3 4">
    <name type="scientific">Puccinia graminis f. sp. tritici</name>
    <dbReference type="NCBI Taxonomy" id="56615"/>
    <lineage>
        <taxon>Eukaryota</taxon>
        <taxon>Fungi</taxon>
        <taxon>Dikarya</taxon>
        <taxon>Basidiomycota</taxon>
        <taxon>Pucciniomycotina</taxon>
        <taxon>Pucciniomycetes</taxon>
        <taxon>Pucciniales</taxon>
        <taxon>Pucciniaceae</taxon>
        <taxon>Puccinia</taxon>
    </lineage>
</organism>
<dbReference type="EMBL" id="VSWC01000054">
    <property type="protein sequence ID" value="KAA1099540.1"/>
    <property type="molecule type" value="Genomic_DNA"/>
</dbReference>
<proteinExistence type="predicted"/>
<gene>
    <name evidence="2" type="ORF">PGT21_011123</name>
    <name evidence="3" type="ORF">PGT21_015178</name>
    <name evidence="1" type="ORF">PGTUg99_017450</name>
</gene>
<dbReference type="EMBL" id="VDEP01000380">
    <property type="protein sequence ID" value="KAA1091941.1"/>
    <property type="molecule type" value="Genomic_DNA"/>
</dbReference>
<evidence type="ECO:0000313" key="3">
    <source>
        <dbReference type="EMBL" id="KAA1117575.1"/>
    </source>
</evidence>
<evidence type="ECO:0000313" key="5">
    <source>
        <dbReference type="Proteomes" id="UP000325313"/>
    </source>
</evidence>
<protein>
    <submittedName>
        <fullName evidence="3">Uncharacterized protein</fullName>
    </submittedName>
</protein>
<keyword evidence="4" id="KW-1185">Reference proteome</keyword>
<accession>A0A5B0QXG5</accession>
<reference evidence="4 5" key="1">
    <citation type="submission" date="2019-05" db="EMBL/GenBank/DDBJ databases">
        <title>Emergence of the Ug99 lineage of the wheat stem rust pathogen through somatic hybridization.</title>
        <authorList>
            <person name="Li F."/>
            <person name="Upadhyaya N.M."/>
            <person name="Sperschneider J."/>
            <person name="Matny O."/>
            <person name="Nguyen-Phuc H."/>
            <person name="Mago R."/>
            <person name="Raley C."/>
            <person name="Miller M.E."/>
            <person name="Silverstein K.A.T."/>
            <person name="Henningsen E."/>
            <person name="Hirsch C.D."/>
            <person name="Visser B."/>
            <person name="Pretorius Z.A."/>
            <person name="Steffenson B.J."/>
            <person name="Schwessinger B."/>
            <person name="Dodds P.N."/>
            <person name="Figueroa M."/>
        </authorList>
    </citation>
    <scope>NUCLEOTIDE SEQUENCE [LARGE SCALE GENOMIC DNA]</scope>
    <source>
        <strain evidence="3">21-0</strain>
        <strain evidence="1 5">Ug99</strain>
    </source>
</reference>
<evidence type="ECO:0000313" key="1">
    <source>
        <dbReference type="EMBL" id="KAA1091941.1"/>
    </source>
</evidence>
<dbReference type="Proteomes" id="UP000324748">
    <property type="component" value="Unassembled WGS sequence"/>
</dbReference>
<evidence type="ECO:0000313" key="2">
    <source>
        <dbReference type="EMBL" id="KAA1099540.1"/>
    </source>
</evidence>
<name>A0A5B0QXG5_PUCGR</name>
<dbReference type="Proteomes" id="UP000325313">
    <property type="component" value="Unassembled WGS sequence"/>
</dbReference>
<dbReference type="EMBL" id="VSWC01000002">
    <property type="protein sequence ID" value="KAA1117575.1"/>
    <property type="molecule type" value="Genomic_DNA"/>
</dbReference>